<protein>
    <recommendedName>
        <fullName evidence="6">Carrier domain-containing protein</fullName>
    </recommendedName>
</protein>
<dbReference type="FunFam" id="1.10.1200.10:FF:000007">
    <property type="entry name" value="Probable polyketide synthase pks17"/>
    <property type="match status" value="1"/>
</dbReference>
<dbReference type="Pfam" id="PF00550">
    <property type="entry name" value="PP-binding"/>
    <property type="match status" value="1"/>
</dbReference>
<dbReference type="PROSITE" id="PS50075">
    <property type="entry name" value="CARRIER"/>
    <property type="match status" value="1"/>
</dbReference>
<gene>
    <name evidence="7" type="ORF">DTL70_29610</name>
</gene>
<name>A0A367EFG7_9ACTN</name>
<dbReference type="PANTHER" id="PTHR43775:SF51">
    <property type="entry name" value="INACTIVE PHENOLPHTHIOCEROL SYNTHESIS POLYKETIDE SYNTHASE TYPE I PKS1-RELATED"/>
    <property type="match status" value="1"/>
</dbReference>
<dbReference type="InterPro" id="IPR020806">
    <property type="entry name" value="PKS_PP-bd"/>
</dbReference>
<keyword evidence="8" id="KW-1185">Reference proteome</keyword>
<comment type="caution">
    <text evidence="7">The sequence shown here is derived from an EMBL/GenBank/DDBJ whole genome shotgun (WGS) entry which is preliminary data.</text>
</comment>
<evidence type="ECO:0000256" key="3">
    <source>
        <dbReference type="ARBA" id="ARBA00022679"/>
    </source>
</evidence>
<keyword evidence="4" id="KW-0511">Multifunctional enzyme</keyword>
<accession>A0A367EFG7</accession>
<dbReference type="EMBL" id="QOIN01000065">
    <property type="protein sequence ID" value="RCG16107.1"/>
    <property type="molecule type" value="Genomic_DNA"/>
</dbReference>
<dbReference type="PANTHER" id="PTHR43775">
    <property type="entry name" value="FATTY ACID SYNTHASE"/>
    <property type="match status" value="1"/>
</dbReference>
<dbReference type="GO" id="GO:0004312">
    <property type="term" value="F:fatty acid synthase activity"/>
    <property type="evidence" value="ECO:0007669"/>
    <property type="project" value="TreeGrafter"/>
</dbReference>
<evidence type="ECO:0000256" key="1">
    <source>
        <dbReference type="ARBA" id="ARBA00022450"/>
    </source>
</evidence>
<dbReference type="Gene3D" id="1.10.1200.10">
    <property type="entry name" value="ACP-like"/>
    <property type="match status" value="1"/>
</dbReference>
<dbReference type="AlphaFoldDB" id="A0A367EFG7"/>
<dbReference type="GO" id="GO:0006633">
    <property type="term" value="P:fatty acid biosynthetic process"/>
    <property type="evidence" value="ECO:0007669"/>
    <property type="project" value="TreeGrafter"/>
</dbReference>
<evidence type="ECO:0000256" key="5">
    <source>
        <dbReference type="SAM" id="MobiDB-lite"/>
    </source>
</evidence>
<evidence type="ECO:0000313" key="8">
    <source>
        <dbReference type="Proteomes" id="UP000252914"/>
    </source>
</evidence>
<evidence type="ECO:0000256" key="2">
    <source>
        <dbReference type="ARBA" id="ARBA00022553"/>
    </source>
</evidence>
<feature type="region of interest" description="Disordered" evidence="5">
    <location>
        <begin position="1"/>
        <end position="22"/>
    </location>
</feature>
<proteinExistence type="predicted"/>
<dbReference type="InterPro" id="IPR050091">
    <property type="entry name" value="PKS_NRPS_Biosynth_Enz"/>
</dbReference>
<dbReference type="GO" id="GO:0017000">
    <property type="term" value="P:antibiotic biosynthetic process"/>
    <property type="evidence" value="ECO:0007669"/>
    <property type="project" value="UniProtKB-ARBA"/>
</dbReference>
<evidence type="ECO:0000313" key="7">
    <source>
        <dbReference type="EMBL" id="RCG16107.1"/>
    </source>
</evidence>
<sequence length="257" mass="27042">MGAGLSEQDLARRMSRSGTRSLTAEQGMGLLDAALERGDAHLIAARFDFPTLRAQAGDGTLPALLRGLVRAGRRSAGAAGEADLRERLAALGPAERGAALLTTVRTTVAVVLGHGSAEQVDDGLAFRELGLDSLTAVDLRNRLSALSGLKLPATLAFDHPTPRAIAAYLDERLFGTPVETVPPVLTDLDRLELALLGADTADPALRAKITMRLHSLVTRWSDTNAPATDGGARAEDLGLKDASVDQLLDFIDDMGSF</sequence>
<organism evidence="7 8">
    <name type="scientific">Streptomyces diacarni</name>
    <dbReference type="NCBI Taxonomy" id="2800381"/>
    <lineage>
        <taxon>Bacteria</taxon>
        <taxon>Bacillati</taxon>
        <taxon>Actinomycetota</taxon>
        <taxon>Actinomycetes</taxon>
        <taxon>Kitasatosporales</taxon>
        <taxon>Streptomycetaceae</taxon>
        <taxon>Streptomyces</taxon>
    </lineage>
</organism>
<dbReference type="InterPro" id="IPR006162">
    <property type="entry name" value="Ppantetheine_attach_site"/>
</dbReference>
<dbReference type="InterPro" id="IPR036736">
    <property type="entry name" value="ACP-like_sf"/>
</dbReference>
<reference evidence="7 8" key="1">
    <citation type="submission" date="2018-06" db="EMBL/GenBank/DDBJ databases">
        <title>Streptomyces reniochalinae sp. nov. and Streptomyces diacarnus sp. nov. from marine sponges.</title>
        <authorList>
            <person name="Li L."/>
        </authorList>
    </citation>
    <scope>NUCLEOTIDE SEQUENCE [LARGE SCALE GENOMIC DNA]</scope>
    <source>
        <strain evidence="7 8">LHW51701</strain>
    </source>
</reference>
<dbReference type="Proteomes" id="UP000252914">
    <property type="component" value="Unassembled WGS sequence"/>
</dbReference>
<dbReference type="PROSITE" id="PS00012">
    <property type="entry name" value="PHOSPHOPANTETHEINE"/>
    <property type="match status" value="1"/>
</dbReference>
<dbReference type="GO" id="GO:0031177">
    <property type="term" value="F:phosphopantetheine binding"/>
    <property type="evidence" value="ECO:0007669"/>
    <property type="project" value="InterPro"/>
</dbReference>
<evidence type="ECO:0000256" key="4">
    <source>
        <dbReference type="ARBA" id="ARBA00023268"/>
    </source>
</evidence>
<keyword evidence="1" id="KW-0596">Phosphopantetheine</keyword>
<dbReference type="SUPFAM" id="SSF47336">
    <property type="entry name" value="ACP-like"/>
    <property type="match status" value="1"/>
</dbReference>
<feature type="domain" description="Carrier" evidence="6">
    <location>
        <begin position="98"/>
        <end position="173"/>
    </location>
</feature>
<dbReference type="Gene3D" id="3.40.50.720">
    <property type="entry name" value="NAD(P)-binding Rossmann-like Domain"/>
    <property type="match status" value="1"/>
</dbReference>
<dbReference type="InterPro" id="IPR009081">
    <property type="entry name" value="PP-bd_ACP"/>
</dbReference>
<dbReference type="SMART" id="SM00823">
    <property type="entry name" value="PKS_PP"/>
    <property type="match status" value="1"/>
</dbReference>
<evidence type="ECO:0000259" key="6">
    <source>
        <dbReference type="PROSITE" id="PS50075"/>
    </source>
</evidence>
<keyword evidence="3" id="KW-0808">Transferase</keyword>
<dbReference type="SMART" id="SM01294">
    <property type="entry name" value="PKS_PP_betabranch"/>
    <property type="match status" value="1"/>
</dbReference>
<keyword evidence="2" id="KW-0597">Phosphoprotein</keyword>